<dbReference type="EMBL" id="GBHO01044285">
    <property type="protein sequence ID" value="JAF99318.1"/>
    <property type="molecule type" value="Transcribed_RNA"/>
</dbReference>
<dbReference type="EMBL" id="GDHC01015284">
    <property type="protein sequence ID" value="JAQ03345.1"/>
    <property type="molecule type" value="Transcribed_RNA"/>
</dbReference>
<organism evidence="1">
    <name type="scientific">Lygus hesperus</name>
    <name type="common">Western plant bug</name>
    <dbReference type="NCBI Taxonomy" id="30085"/>
    <lineage>
        <taxon>Eukaryota</taxon>
        <taxon>Metazoa</taxon>
        <taxon>Ecdysozoa</taxon>
        <taxon>Arthropoda</taxon>
        <taxon>Hexapoda</taxon>
        <taxon>Insecta</taxon>
        <taxon>Pterygota</taxon>
        <taxon>Neoptera</taxon>
        <taxon>Paraneoptera</taxon>
        <taxon>Hemiptera</taxon>
        <taxon>Heteroptera</taxon>
        <taxon>Panheteroptera</taxon>
        <taxon>Cimicomorpha</taxon>
        <taxon>Miridae</taxon>
        <taxon>Mirini</taxon>
        <taxon>Lygus</taxon>
    </lineage>
</organism>
<proteinExistence type="predicted"/>
<name>A0A0A9VUD6_LYGHE</name>
<reference evidence="2" key="3">
    <citation type="journal article" date="2016" name="Gigascience">
        <title>De novo construction of an expanded transcriptome assembly for the western tarnished plant bug, Lygus hesperus.</title>
        <authorList>
            <person name="Tassone E.E."/>
            <person name="Geib S.M."/>
            <person name="Hall B."/>
            <person name="Fabrick J.A."/>
            <person name="Brent C.S."/>
            <person name="Hull J.J."/>
        </authorList>
    </citation>
    <scope>NUCLEOTIDE SEQUENCE</scope>
</reference>
<reference evidence="1" key="1">
    <citation type="journal article" date="2014" name="PLoS ONE">
        <title>Transcriptome-Based Identification of ABC Transporters in the Western Tarnished Plant Bug Lygus hesperus.</title>
        <authorList>
            <person name="Hull J.J."/>
            <person name="Chaney K."/>
            <person name="Geib S.M."/>
            <person name="Fabrick J.A."/>
            <person name="Brent C.S."/>
            <person name="Walsh D."/>
            <person name="Lavine L.C."/>
        </authorList>
    </citation>
    <scope>NUCLEOTIDE SEQUENCE</scope>
</reference>
<accession>A0A0A9VUD6</accession>
<evidence type="ECO:0000313" key="1">
    <source>
        <dbReference type="EMBL" id="JAF99318.1"/>
    </source>
</evidence>
<evidence type="ECO:0000313" key="2">
    <source>
        <dbReference type="EMBL" id="JAQ03345.1"/>
    </source>
</evidence>
<dbReference type="AlphaFoldDB" id="A0A0A9VUD6"/>
<reference evidence="1" key="2">
    <citation type="submission" date="2014-07" db="EMBL/GenBank/DDBJ databases">
        <authorList>
            <person name="Hull J."/>
        </authorList>
    </citation>
    <scope>NUCLEOTIDE SEQUENCE</scope>
</reference>
<sequence length="152" mass="16963">MYENRQLPKHVIKQIVEQANGDVSAAVVDLQSCAEGACEPRALHTRDTSKAIFRIIQRILNLKTDVDVESMVQPSNIPARTLVDTLFINYTRSVETFGSMVQVIEILSTVDTYLCRAERVFSDESVSSGIVVFAAHEFMNVRAEELAPGYLN</sequence>
<protein>
    <submittedName>
        <fullName evidence="1">Replication factor C large subunit</fullName>
    </submittedName>
</protein>
<gene>
    <name evidence="1" type="primary">rfcL</name>
    <name evidence="2" type="synonym">rfcL_1</name>
    <name evidence="1" type="ORF">CM83_4024</name>
    <name evidence="2" type="ORF">g.13665</name>
</gene>